<reference evidence="10" key="2">
    <citation type="submission" date="2025-08" db="UniProtKB">
        <authorList>
            <consortium name="Ensembl"/>
        </authorList>
    </citation>
    <scope>IDENTIFICATION</scope>
</reference>
<dbReference type="InterPro" id="IPR036444">
    <property type="entry name" value="PLipase_A2_dom_sf"/>
</dbReference>
<evidence type="ECO:0000256" key="7">
    <source>
        <dbReference type="RuleBase" id="RU003654"/>
    </source>
</evidence>
<evidence type="ECO:0000313" key="11">
    <source>
        <dbReference type="Proteomes" id="UP000472267"/>
    </source>
</evidence>
<comment type="cofactor">
    <cofactor evidence="5">
        <name>Ca(2+)</name>
        <dbReference type="ChEBI" id="CHEBI:29108"/>
    </cofactor>
    <text evidence="5">Binds 1 Ca(2+) ion per subunit.</text>
</comment>
<dbReference type="GO" id="GO:0050482">
    <property type="term" value="P:arachidonate secretion"/>
    <property type="evidence" value="ECO:0007669"/>
    <property type="project" value="InterPro"/>
</dbReference>
<feature type="disulfide bond" evidence="6">
    <location>
        <begin position="47"/>
        <end position="144"/>
    </location>
</feature>
<evidence type="ECO:0000313" key="10">
    <source>
        <dbReference type="Ensembl" id="ENSSFAP00005051548.1"/>
    </source>
</evidence>
<dbReference type="GO" id="GO:0016042">
    <property type="term" value="P:lipid catabolic process"/>
    <property type="evidence" value="ECO:0007669"/>
    <property type="project" value="InterPro"/>
</dbReference>
<name>A0A672JBG6_SALFA</name>
<keyword evidence="8" id="KW-0378">Hydrolase</keyword>
<dbReference type="Pfam" id="PF00068">
    <property type="entry name" value="Phospholip_A2_1"/>
    <property type="match status" value="1"/>
</dbReference>
<keyword evidence="5 8" id="KW-0106">Calcium</keyword>
<reference evidence="10" key="1">
    <citation type="submission" date="2019-06" db="EMBL/GenBank/DDBJ databases">
        <authorList>
            <consortium name="Wellcome Sanger Institute Data Sharing"/>
        </authorList>
    </citation>
    <scope>NUCLEOTIDE SEQUENCE [LARGE SCALE GENOMIC DNA]</scope>
</reference>
<dbReference type="InterPro" id="IPR001211">
    <property type="entry name" value="PLA2"/>
</dbReference>
<dbReference type="InterPro" id="IPR016090">
    <property type="entry name" value="PLA2-like_dom"/>
</dbReference>
<comment type="similarity">
    <text evidence="7">Belongs to the phospholipase A2 family.</text>
</comment>
<evidence type="ECO:0000256" key="2">
    <source>
        <dbReference type="ARBA" id="ARBA00022525"/>
    </source>
</evidence>
<evidence type="ECO:0000256" key="6">
    <source>
        <dbReference type="PIRSR" id="PIRSR601211-3"/>
    </source>
</evidence>
<organism evidence="10 11">
    <name type="scientific">Salarias fasciatus</name>
    <name type="common">Jewelled blenny</name>
    <name type="synonym">Blennius fasciatus</name>
    <dbReference type="NCBI Taxonomy" id="181472"/>
    <lineage>
        <taxon>Eukaryota</taxon>
        <taxon>Metazoa</taxon>
        <taxon>Chordata</taxon>
        <taxon>Craniata</taxon>
        <taxon>Vertebrata</taxon>
        <taxon>Euteleostomi</taxon>
        <taxon>Actinopterygii</taxon>
        <taxon>Neopterygii</taxon>
        <taxon>Teleostei</taxon>
        <taxon>Neoteleostei</taxon>
        <taxon>Acanthomorphata</taxon>
        <taxon>Ovalentaria</taxon>
        <taxon>Blenniimorphae</taxon>
        <taxon>Blenniiformes</taxon>
        <taxon>Blennioidei</taxon>
        <taxon>Blenniidae</taxon>
        <taxon>Salariinae</taxon>
        <taxon>Salarias</taxon>
    </lineage>
</organism>
<dbReference type="GO" id="GO:0047498">
    <property type="term" value="F:calcium-dependent phospholipase A2 activity"/>
    <property type="evidence" value="ECO:0007669"/>
    <property type="project" value="TreeGrafter"/>
</dbReference>
<dbReference type="PROSITE" id="PS00118">
    <property type="entry name" value="PA2_HIS"/>
    <property type="match status" value="1"/>
</dbReference>
<keyword evidence="8" id="KW-0443">Lipid metabolism</keyword>
<feature type="disulfide bond" evidence="6">
    <location>
        <begin position="81"/>
        <end position="111"/>
    </location>
</feature>
<dbReference type="PANTHER" id="PTHR11716">
    <property type="entry name" value="PHOSPHOLIPASE A2 FAMILY MEMBER"/>
    <property type="match status" value="1"/>
</dbReference>
<sequence>KLCFLSLVCLFMPCVGALLPKAVWHFGSMITCVQPGVNPLKYNEYGCYCGLGGQGTPKDDLDRCCQVHDNCYGSVGKISGCSGFTDIPHIIQYDFTCSNKRVTCAASNDPCQAASCECDRVAAYCFNGKPYNDDYKYLDSSVHCAK</sequence>
<feature type="binding site" evidence="5">
    <location>
        <position position="50"/>
    </location>
    <ligand>
        <name>Ca(2+)</name>
        <dbReference type="ChEBI" id="CHEBI:29108"/>
    </ligand>
</feature>
<feature type="signal peptide" evidence="8">
    <location>
        <begin position="1"/>
        <end position="17"/>
    </location>
</feature>
<dbReference type="GO" id="GO:0005509">
    <property type="term" value="F:calcium ion binding"/>
    <property type="evidence" value="ECO:0007669"/>
    <property type="project" value="InterPro"/>
</dbReference>
<dbReference type="GO" id="GO:0006644">
    <property type="term" value="P:phospholipid metabolic process"/>
    <property type="evidence" value="ECO:0007669"/>
    <property type="project" value="InterPro"/>
</dbReference>
<evidence type="ECO:0000256" key="8">
    <source>
        <dbReference type="RuleBase" id="RU361236"/>
    </source>
</evidence>
<dbReference type="FunFam" id="1.20.90.10:FF:000007">
    <property type="entry name" value="Acidic phospholipase A2"/>
    <property type="match status" value="1"/>
</dbReference>
<feature type="disulfide bond" evidence="6">
    <location>
        <begin position="71"/>
        <end position="118"/>
    </location>
</feature>
<feature type="disulfide bond" evidence="6">
    <location>
        <begin position="64"/>
        <end position="125"/>
    </location>
</feature>
<comment type="catalytic activity">
    <reaction evidence="8">
        <text>a 1,2-diacyl-sn-glycero-3-phosphocholine + H2O = a 1-acyl-sn-glycero-3-phosphocholine + a fatty acid + H(+)</text>
        <dbReference type="Rhea" id="RHEA:15801"/>
        <dbReference type="ChEBI" id="CHEBI:15377"/>
        <dbReference type="ChEBI" id="CHEBI:15378"/>
        <dbReference type="ChEBI" id="CHEBI:28868"/>
        <dbReference type="ChEBI" id="CHEBI:57643"/>
        <dbReference type="ChEBI" id="CHEBI:58168"/>
        <dbReference type="EC" id="3.1.1.4"/>
    </reaction>
</comment>
<dbReference type="EC" id="3.1.1.4" evidence="8"/>
<dbReference type="PANTHER" id="PTHR11716:SF94">
    <property type="entry name" value="PHOSPHOLIPASE A2"/>
    <property type="match status" value="1"/>
</dbReference>
<dbReference type="InterPro" id="IPR033113">
    <property type="entry name" value="PLA2_histidine"/>
</dbReference>
<keyword evidence="3 6" id="KW-1015">Disulfide bond</keyword>
<evidence type="ECO:0000256" key="4">
    <source>
        <dbReference type="PIRSR" id="PIRSR601211-1"/>
    </source>
</evidence>
<dbReference type="GO" id="GO:0005543">
    <property type="term" value="F:phospholipid binding"/>
    <property type="evidence" value="ECO:0007669"/>
    <property type="project" value="TreeGrafter"/>
</dbReference>
<feature type="active site" evidence="4">
    <location>
        <position position="119"/>
    </location>
</feature>
<feature type="binding site" evidence="5">
    <location>
        <position position="69"/>
    </location>
    <ligand>
        <name>Ca(2+)</name>
        <dbReference type="ChEBI" id="CHEBI:29108"/>
    </ligand>
</feature>
<feature type="domain" description="Phospholipase A2-like central" evidence="9">
    <location>
        <begin position="22"/>
        <end position="145"/>
    </location>
</feature>
<keyword evidence="5" id="KW-0479">Metal-binding</keyword>
<feature type="chain" id="PRO_5025718783" description="Phospholipase A2" evidence="8">
    <location>
        <begin position="18"/>
        <end position="146"/>
    </location>
</feature>
<feature type="active site" evidence="4">
    <location>
        <position position="68"/>
    </location>
</feature>
<evidence type="ECO:0000259" key="9">
    <source>
        <dbReference type="SMART" id="SM00085"/>
    </source>
</evidence>
<evidence type="ECO:0000256" key="3">
    <source>
        <dbReference type="ARBA" id="ARBA00023157"/>
    </source>
</evidence>
<protein>
    <recommendedName>
        <fullName evidence="8">Phospholipase A2</fullName>
        <ecNumber evidence="8">3.1.1.4</ecNumber>
    </recommendedName>
</protein>
<feature type="binding site" evidence="5">
    <location>
        <position position="48"/>
    </location>
    <ligand>
        <name>Ca(2+)</name>
        <dbReference type="ChEBI" id="CHEBI:29108"/>
    </ligand>
</feature>
<dbReference type="AlphaFoldDB" id="A0A672JBG6"/>
<accession>A0A672JBG6</accession>
<reference evidence="10" key="3">
    <citation type="submission" date="2025-09" db="UniProtKB">
        <authorList>
            <consortium name="Ensembl"/>
        </authorList>
    </citation>
    <scope>IDENTIFICATION</scope>
</reference>
<keyword evidence="11" id="KW-1185">Reference proteome</keyword>
<feature type="disulfide bond" evidence="6">
    <location>
        <begin position="104"/>
        <end position="116"/>
    </location>
</feature>
<dbReference type="SUPFAM" id="SSF48619">
    <property type="entry name" value="Phospholipase A2, PLA2"/>
    <property type="match status" value="1"/>
</dbReference>
<keyword evidence="2 8" id="KW-0964">Secreted</keyword>
<dbReference type="Gene3D" id="1.20.90.10">
    <property type="entry name" value="Phospholipase A2 domain"/>
    <property type="match status" value="1"/>
</dbReference>
<proteinExistence type="inferred from homology"/>
<comment type="subcellular location">
    <subcellularLocation>
        <location evidence="1 8">Secreted</location>
    </subcellularLocation>
</comment>
<dbReference type="Ensembl" id="ENSSFAT00005053195.1">
    <property type="protein sequence ID" value="ENSSFAP00005051548.1"/>
    <property type="gene ID" value="ENSSFAG00005024755.1"/>
</dbReference>
<evidence type="ECO:0000256" key="1">
    <source>
        <dbReference type="ARBA" id="ARBA00004613"/>
    </source>
</evidence>
<feature type="binding site" evidence="5">
    <location>
        <position position="52"/>
    </location>
    <ligand>
        <name>Ca(2+)</name>
        <dbReference type="ChEBI" id="CHEBI:29108"/>
    </ligand>
</feature>
<dbReference type="GO" id="GO:0005576">
    <property type="term" value="C:extracellular region"/>
    <property type="evidence" value="ECO:0007669"/>
    <property type="project" value="UniProtKB-SubCell"/>
</dbReference>
<dbReference type="PRINTS" id="PR00389">
    <property type="entry name" value="PHPHLIPASEA2"/>
</dbReference>
<dbReference type="Proteomes" id="UP000472267">
    <property type="component" value="Chromosome 12"/>
</dbReference>
<dbReference type="CDD" id="cd00125">
    <property type="entry name" value="PLA2c"/>
    <property type="match status" value="1"/>
</dbReference>
<evidence type="ECO:0000256" key="5">
    <source>
        <dbReference type="PIRSR" id="PIRSR601211-2"/>
    </source>
</evidence>
<dbReference type="SMART" id="SM00085">
    <property type="entry name" value="PA2c"/>
    <property type="match status" value="1"/>
</dbReference>
<feature type="disulfide bond" evidence="6">
    <location>
        <begin position="49"/>
        <end position="65"/>
    </location>
</feature>
<gene>
    <name evidence="10" type="primary">pla2g1b</name>
</gene>
<keyword evidence="8" id="KW-0732">Signal</keyword>